<accession>A0A095F2S5</accession>
<dbReference type="Gene3D" id="1.10.10.10">
    <property type="entry name" value="Winged helix-like DNA-binding domain superfamily/Winged helix DNA-binding domain"/>
    <property type="match status" value="1"/>
</dbReference>
<dbReference type="InterPro" id="IPR036388">
    <property type="entry name" value="WH-like_DNA-bd_sf"/>
</dbReference>
<sequence length="150" mass="16622">MSTIRSKKHSFAGSRLTDIILEIFKTNLALLSAGTEITHDSGLSSVRWQIMAAVRDGGKTAAQIGRELGMSRQITLWNAQFLADQGYITFEDNPGHRRAGLIVLTPHGESTLAEITRNQIAWSNSLAQHFEPDELDATLKVLTALREHLR</sequence>
<dbReference type="Proteomes" id="UP000029590">
    <property type="component" value="Unassembled WGS sequence"/>
</dbReference>
<dbReference type="Proteomes" id="UP000220629">
    <property type="component" value="Unassembled WGS sequence"/>
</dbReference>
<gene>
    <name evidence="3" type="ORF">CRM94_25260</name>
    <name evidence="2" type="ORF">DM48_7353</name>
</gene>
<reference evidence="5" key="2">
    <citation type="submission" date="2017-09" db="EMBL/GenBank/DDBJ databases">
        <title>FDA dAtabase for Regulatory Grade micrObial Sequences (FDA-ARGOS): Supporting development and validation of Infectious Disease Dx tests.</title>
        <authorList>
            <person name="Minogue T."/>
            <person name="Wolcott M."/>
            <person name="Wasieloski L."/>
            <person name="Aguilar W."/>
            <person name="Moore D."/>
            <person name="Tallon L."/>
            <person name="Sadzewicz L."/>
            <person name="Ott S."/>
            <person name="Zhao X."/>
            <person name="Nagaraj S."/>
            <person name="Vavikolanu K."/>
            <person name="Aluvathingal J."/>
            <person name="Nadendla S."/>
            <person name="Sichtig H."/>
        </authorList>
    </citation>
    <scope>NUCLEOTIDE SEQUENCE [LARGE SCALE GENOMIC DNA]</scope>
    <source>
        <strain evidence="5">FDAARGOS_390</strain>
    </source>
</reference>
<dbReference type="GO" id="GO:0003700">
    <property type="term" value="F:DNA-binding transcription factor activity"/>
    <property type="evidence" value="ECO:0007669"/>
    <property type="project" value="InterPro"/>
</dbReference>
<reference evidence="3" key="3">
    <citation type="submission" date="2017-09" db="EMBL/GenBank/DDBJ databases">
        <title>FDA dAtabase for Regulatory Grade micrObial Sequences (FDA-ARGOS): Supporting development and validation of Infectious Disease Dx tests.</title>
        <authorList>
            <person name="Minogue T."/>
            <person name="Wolcott M."/>
            <person name="Wasieloski L."/>
            <person name="Aguilar W."/>
            <person name="Moore D."/>
            <person name="Tallon L.J."/>
            <person name="Sadzewicz L."/>
            <person name="Ott S."/>
            <person name="Zhao X."/>
            <person name="Nagaraj S."/>
            <person name="Vavikolanu K."/>
            <person name="Aluvathingal J."/>
            <person name="Nadendla S."/>
            <person name="Sichtig H."/>
        </authorList>
    </citation>
    <scope>NUCLEOTIDE SEQUENCE</scope>
    <source>
        <strain evidence="3">FDAARGOS_390</strain>
    </source>
</reference>
<dbReference type="OrthoDB" id="5511415at2"/>
<evidence type="ECO:0000313" key="5">
    <source>
        <dbReference type="Proteomes" id="UP000220629"/>
    </source>
</evidence>
<dbReference type="KEGG" id="bgo:BM43_4142"/>
<evidence type="ECO:0000313" key="4">
    <source>
        <dbReference type="Proteomes" id="UP000029590"/>
    </source>
</evidence>
<dbReference type="SUPFAM" id="SSF46785">
    <property type="entry name" value="Winged helix' DNA-binding domain"/>
    <property type="match status" value="1"/>
</dbReference>
<proteinExistence type="predicted"/>
<dbReference type="InterPro" id="IPR000835">
    <property type="entry name" value="HTH_MarR-typ"/>
</dbReference>
<dbReference type="RefSeq" id="WP_036050399.1">
    <property type="nucleotide sequence ID" value="NZ_CADEVY010000015.1"/>
</dbReference>
<dbReference type="EMBL" id="JPGG01000017">
    <property type="protein sequence ID" value="KGC11623.1"/>
    <property type="molecule type" value="Genomic_DNA"/>
</dbReference>
<feature type="domain" description="HTH marR-type" evidence="1">
    <location>
        <begin position="36"/>
        <end position="135"/>
    </location>
</feature>
<protein>
    <submittedName>
        <fullName evidence="2">MarR family protein</fullName>
    </submittedName>
    <submittedName>
        <fullName evidence="3">MarR family transcriptional regulator</fullName>
    </submittedName>
</protein>
<evidence type="ECO:0000259" key="1">
    <source>
        <dbReference type="SMART" id="SM00347"/>
    </source>
</evidence>
<dbReference type="SMART" id="SM00347">
    <property type="entry name" value="HTH_MARR"/>
    <property type="match status" value="1"/>
</dbReference>
<evidence type="ECO:0000313" key="3">
    <source>
        <dbReference type="EMBL" id="PEH37797.1"/>
    </source>
</evidence>
<dbReference type="InterPro" id="IPR036390">
    <property type="entry name" value="WH_DNA-bd_sf"/>
</dbReference>
<dbReference type="AlphaFoldDB" id="A0A095F2S5"/>
<evidence type="ECO:0000313" key="2">
    <source>
        <dbReference type="EMBL" id="KGC11623.1"/>
    </source>
</evidence>
<dbReference type="EMBL" id="PDDY01000004">
    <property type="protein sequence ID" value="PEH37797.1"/>
    <property type="molecule type" value="Genomic_DNA"/>
</dbReference>
<name>A0A095F2S5_BURGA</name>
<dbReference type="Pfam" id="PF12802">
    <property type="entry name" value="MarR_2"/>
    <property type="match status" value="1"/>
</dbReference>
<comment type="caution">
    <text evidence="3">The sequence shown here is derived from an EMBL/GenBank/DDBJ whole genome shotgun (WGS) entry which is preliminary data.</text>
</comment>
<reference evidence="2 4" key="1">
    <citation type="submission" date="2014-04" db="EMBL/GenBank/DDBJ databases">
        <authorList>
            <person name="Bishop-Lilly K.A."/>
            <person name="Broomall S.M."/>
            <person name="Chain P.S."/>
            <person name="Chertkov O."/>
            <person name="Coyne S.R."/>
            <person name="Daligault H.E."/>
            <person name="Davenport K.W."/>
            <person name="Erkkila T."/>
            <person name="Frey K.G."/>
            <person name="Gibbons H.S."/>
            <person name="Gu W."/>
            <person name="Jaissle J."/>
            <person name="Johnson S.L."/>
            <person name="Koroleva G.I."/>
            <person name="Ladner J.T."/>
            <person name="Lo C.-C."/>
            <person name="Minogue T.D."/>
            <person name="Munk C."/>
            <person name="Palacios G.F."/>
            <person name="Redden C.L."/>
            <person name="Rosenzweig C.N."/>
            <person name="Scholz M.B."/>
            <person name="Teshima H."/>
            <person name="Xu Y."/>
        </authorList>
    </citation>
    <scope>NUCLEOTIDE SEQUENCE [LARGE SCALE GENOMIC DNA]</scope>
    <source>
        <strain evidence="2">Gladioli</strain>
        <strain evidence="4">gladioli</strain>
    </source>
</reference>
<organism evidence="3 5">
    <name type="scientific">Burkholderia gladioli</name>
    <name type="common">Pseudomonas marginata</name>
    <name type="synonym">Phytomonas marginata</name>
    <dbReference type="NCBI Taxonomy" id="28095"/>
    <lineage>
        <taxon>Bacteria</taxon>
        <taxon>Pseudomonadati</taxon>
        <taxon>Pseudomonadota</taxon>
        <taxon>Betaproteobacteria</taxon>
        <taxon>Burkholderiales</taxon>
        <taxon>Burkholderiaceae</taxon>
        <taxon>Burkholderia</taxon>
    </lineage>
</organism>